<dbReference type="InParanoid" id="D8PKF0"/>
<protein>
    <submittedName>
        <fullName evidence="2">Uncharacterized protein</fullName>
    </submittedName>
</protein>
<dbReference type="EMBL" id="GL377302">
    <property type="protein sequence ID" value="EFJ03293.1"/>
    <property type="molecule type" value="Genomic_DNA"/>
</dbReference>
<feature type="non-terminal residue" evidence="2">
    <location>
        <position position="1307"/>
    </location>
</feature>
<feature type="region of interest" description="Disordered" evidence="1">
    <location>
        <begin position="814"/>
        <end position="889"/>
    </location>
</feature>
<feature type="region of interest" description="Disordered" evidence="1">
    <location>
        <begin position="200"/>
        <end position="296"/>
    </location>
</feature>
<sequence length="1307" mass="144778">MNNILSSCADVFPQLEAFFVSHLNPLAHSSHPMVDDSLAAHQSEGSPMQCVESEGARVPEPSPHRLSADHPLVDSIAAKDTGDSTVSQRWSRPRKAKKTKLHQYSRKEKAMIRIYRLYGKTINQVTILTGASTATISRYVRDGAINDIIEDWDYVDAEFYRKYPPLDTDELIHRHDCLRRAGGGPRNLFSHRQEDVDTRYLDFPTTGLPPSSGPSRTRVTRQRPARVTPLPANDIATPAMEVQEESNPGTEPEDVPDRGPSPGTCQDEAIYISSDDEEDDIEPTSDHPPTQASSEDQTTLFKAFYANLDFDMSQHHAALANCDLGTAQHVLPLRQWPQDRLVQIYQRSIPSLHYFECLVLAKGVSNIALDGTIEKSATRQRLDEAPAIWTLPVQRFLASLTPNLSMHSSLLQGLGLGSLGRLITVAGWSDKGLLSDSCPHIRSRLSRLHRYVLYCELKMAIQNTAQEGWLGNYYVPFIVQRAERQVPLVEPAMRIPLNIGSFAGLDIDLSTHAPMLIERGISTLEDVAELGKWSLKNIRIMLMEVAPELTILERFVLAHSIKFSTPDGYFKRGMMRARLNTCPDLWNGTPNKILAGREQDLSDCLPKLADAGLGTLGALYAISHWDGAELGDLLEEAAKISPVKAAIIIQAIKETVSVHIKLSVRIFPYNVLFNEVMGPPSTFAIPKLDDCTAASPMAPHSIIPIDTHQTTSRSIPAPPGDGTRGAGQLRFIPYDPAGRNPLRRYFGGGRRNYYTRGDRANVRWLYTIGKLDWSGIHAMTGISRGTINSYIENNRADPDDVTRDVDFISERIRREYPPPWDDQVPHTPISERAAHRKRRKLSDDANQEETGNTDSDLTSLEDSPPPRPSTSDQDRFVEEPRSRKKQRLLTGGTQAVFEAALPSQACDDLPLLQPMSGMPILEDDDAMDATEPANHSVPPLGNTVPGPRSLQFRQQRFATEFLANLDFDLSAHAPALAQCDLGTARDVYPLRNWTTSDLMFTLAEAMPQLPYIERYELARRIKTMSATCGAVKSPMRMQLDEVQEVLQIPILGFLSRLSVDCSQYLPKLEGAGLRTLGAIVVISGWTSAEVEDVLKGAVPDMKPLHRFILTKALARLSDAIKASGANATRTLIDHFREGPAGLSNASYPVLGAWFFSSLDHDLSARTGVLAAVGLVTSKEVASLRPWSVEDLHEMFKELLPDLLAVERHVLIRGIKSSLHGVPQRSPLRVSAAKFLAKREHDLSAFLDDLDRAGIGSLGALLAVSHWSRNELLALLQEATPAMSFVRRYMLIRALHSEGDRLLAGEPA</sequence>
<proteinExistence type="predicted"/>
<feature type="compositionally biased region" description="Polar residues" evidence="1">
    <location>
        <begin position="287"/>
        <end position="296"/>
    </location>
</feature>
<feature type="region of interest" description="Disordered" evidence="1">
    <location>
        <begin position="77"/>
        <end position="99"/>
    </location>
</feature>
<feature type="compositionally biased region" description="Acidic residues" evidence="1">
    <location>
        <begin position="274"/>
        <end position="283"/>
    </location>
</feature>
<organism evidence="3">
    <name type="scientific">Schizophyllum commune (strain H4-8 / FGSC 9210)</name>
    <name type="common">Split gill fungus</name>
    <dbReference type="NCBI Taxonomy" id="578458"/>
    <lineage>
        <taxon>Eukaryota</taxon>
        <taxon>Fungi</taxon>
        <taxon>Dikarya</taxon>
        <taxon>Basidiomycota</taxon>
        <taxon>Agaricomycotina</taxon>
        <taxon>Agaricomycetes</taxon>
        <taxon>Agaricomycetidae</taxon>
        <taxon>Agaricales</taxon>
        <taxon>Schizophyllaceae</taxon>
        <taxon>Schizophyllum</taxon>
    </lineage>
</organism>
<gene>
    <name evidence="2" type="ORF">SCHCODRAFT_103135</name>
</gene>
<feature type="region of interest" description="Disordered" evidence="1">
    <location>
        <begin position="928"/>
        <end position="948"/>
    </location>
</feature>
<keyword evidence="3" id="KW-1185">Reference proteome</keyword>
<reference evidence="2 3" key="1">
    <citation type="journal article" date="2010" name="Nat. Biotechnol.">
        <title>Genome sequence of the model mushroom Schizophyllum commune.</title>
        <authorList>
            <person name="Ohm R.A."/>
            <person name="de Jong J.F."/>
            <person name="Lugones L.G."/>
            <person name="Aerts A."/>
            <person name="Kothe E."/>
            <person name="Stajich J.E."/>
            <person name="de Vries R.P."/>
            <person name="Record E."/>
            <person name="Levasseur A."/>
            <person name="Baker S.E."/>
            <person name="Bartholomew K.A."/>
            <person name="Coutinho P.M."/>
            <person name="Erdmann S."/>
            <person name="Fowler T.J."/>
            <person name="Gathman A.C."/>
            <person name="Lombard V."/>
            <person name="Henrissat B."/>
            <person name="Knabe N."/>
            <person name="Kuees U."/>
            <person name="Lilly W.W."/>
            <person name="Lindquist E."/>
            <person name="Lucas S."/>
            <person name="Magnuson J.K."/>
            <person name="Piumi F."/>
            <person name="Raudaskoski M."/>
            <person name="Salamov A."/>
            <person name="Schmutz J."/>
            <person name="Schwarze F.W.M.R."/>
            <person name="vanKuyk P.A."/>
            <person name="Horton J.S."/>
            <person name="Grigoriev I.V."/>
            <person name="Woesten H.A.B."/>
        </authorList>
    </citation>
    <scope>NUCLEOTIDE SEQUENCE [LARGE SCALE GENOMIC DNA]</scope>
    <source>
        <strain evidence="3">H4-8 / FGSC 9210</strain>
    </source>
</reference>
<dbReference type="GeneID" id="9589296"/>
<evidence type="ECO:0000256" key="1">
    <source>
        <dbReference type="SAM" id="MobiDB-lite"/>
    </source>
</evidence>
<feature type="compositionally biased region" description="Polar residues" evidence="1">
    <location>
        <begin position="848"/>
        <end position="861"/>
    </location>
</feature>
<dbReference type="HOGENOM" id="CLU_261090_0_0_1"/>
<dbReference type="KEGG" id="scm:SCHCO_01115145"/>
<accession>D8PKF0</accession>
<feature type="compositionally biased region" description="Basic and acidic residues" evidence="1">
    <location>
        <begin position="872"/>
        <end position="881"/>
    </location>
</feature>
<evidence type="ECO:0000313" key="3">
    <source>
        <dbReference type="Proteomes" id="UP000007431"/>
    </source>
</evidence>
<evidence type="ECO:0000313" key="2">
    <source>
        <dbReference type="EMBL" id="EFJ03293.1"/>
    </source>
</evidence>
<name>D8PKF0_SCHCM</name>
<dbReference type="Proteomes" id="UP000007431">
    <property type="component" value="Unassembled WGS sequence"/>
</dbReference>
<feature type="compositionally biased region" description="Low complexity" evidence="1">
    <location>
        <begin position="204"/>
        <end position="217"/>
    </location>
</feature>
<dbReference type="RefSeq" id="XP_003038195.1">
    <property type="nucleotide sequence ID" value="XM_003038149.1"/>
</dbReference>
<dbReference type="VEuPathDB" id="FungiDB:SCHCODRAFT_01115145"/>
<dbReference type="OrthoDB" id="3051543at2759"/>